<accession>A0A8J7GIU4</accession>
<dbReference type="NCBIfam" id="TIGR02675">
    <property type="entry name" value="tape_meas_nterm"/>
    <property type="match status" value="1"/>
</dbReference>
<name>A0A8J7GIU4_9ACTN</name>
<feature type="transmembrane region" description="Helical" evidence="1">
    <location>
        <begin position="622"/>
        <end position="648"/>
    </location>
</feature>
<feature type="transmembrane region" description="Helical" evidence="1">
    <location>
        <begin position="590"/>
        <end position="610"/>
    </location>
</feature>
<feature type="transmembrane region" description="Helical" evidence="1">
    <location>
        <begin position="291"/>
        <end position="309"/>
    </location>
</feature>
<dbReference type="InterPro" id="IPR053058">
    <property type="entry name" value="Mulikevirus_tape_measure"/>
</dbReference>
<feature type="transmembrane region" description="Helical" evidence="1">
    <location>
        <begin position="503"/>
        <end position="520"/>
    </location>
</feature>
<dbReference type="EMBL" id="JADOUF010000001">
    <property type="protein sequence ID" value="MBG6137527.1"/>
    <property type="molecule type" value="Genomic_DNA"/>
</dbReference>
<protein>
    <submittedName>
        <fullName evidence="3">Tape measure domain-containing protein</fullName>
    </submittedName>
</protein>
<dbReference type="AlphaFoldDB" id="A0A8J7GIU4"/>
<keyword evidence="1" id="KW-0812">Transmembrane</keyword>
<evidence type="ECO:0000313" key="4">
    <source>
        <dbReference type="Proteomes" id="UP000622552"/>
    </source>
</evidence>
<keyword evidence="1" id="KW-0472">Membrane</keyword>
<organism evidence="3 4">
    <name type="scientific">Longispora fulva</name>
    <dbReference type="NCBI Taxonomy" id="619741"/>
    <lineage>
        <taxon>Bacteria</taxon>
        <taxon>Bacillati</taxon>
        <taxon>Actinomycetota</taxon>
        <taxon>Actinomycetes</taxon>
        <taxon>Micromonosporales</taxon>
        <taxon>Micromonosporaceae</taxon>
        <taxon>Longispora</taxon>
    </lineage>
</organism>
<dbReference type="Pfam" id="PF20155">
    <property type="entry name" value="TMP_3"/>
    <property type="match status" value="1"/>
</dbReference>
<evidence type="ECO:0000259" key="2">
    <source>
        <dbReference type="Pfam" id="PF20155"/>
    </source>
</evidence>
<dbReference type="RefSeq" id="WP_197004382.1">
    <property type="nucleotide sequence ID" value="NZ_BONS01000020.1"/>
</dbReference>
<feature type="transmembrane region" description="Helical" evidence="1">
    <location>
        <begin position="559"/>
        <end position="578"/>
    </location>
</feature>
<feature type="transmembrane region" description="Helical" evidence="1">
    <location>
        <begin position="437"/>
        <end position="456"/>
    </location>
</feature>
<comment type="caution">
    <text evidence="3">The sequence shown here is derived from an EMBL/GenBank/DDBJ whole genome shotgun (WGS) entry which is preliminary data.</text>
</comment>
<dbReference type="InterPro" id="IPR013491">
    <property type="entry name" value="Tape_meas_N"/>
</dbReference>
<gene>
    <name evidence="3" type="ORF">IW245_003721</name>
</gene>
<proteinExistence type="predicted"/>
<dbReference type="PANTHER" id="PTHR38812">
    <property type="entry name" value="MU-LIKE PROPHAGE FLUMU PROTEIN GP42"/>
    <property type="match status" value="1"/>
</dbReference>
<feature type="domain" description="Tape measure protein N-terminal" evidence="2">
    <location>
        <begin position="81"/>
        <end position="263"/>
    </location>
</feature>
<dbReference type="PANTHER" id="PTHR38812:SF2">
    <property type="entry name" value="MU-LIKE PROPHAGE FLUMU PROTEIN GP42"/>
    <property type="match status" value="1"/>
</dbReference>
<keyword evidence="1" id="KW-1133">Transmembrane helix</keyword>
<keyword evidence="4" id="KW-1185">Reference proteome</keyword>
<sequence length="869" mass="92993">MPAIRAATAFVELRVGDTSVLIRGVSDAAKEAARRASQTIAGQISASLDRAASKWAETGRSMTASVTLPMLAVAYAATRTGVEMASMFQSSEIAFTRFLGSTLAAQQHLNALKVIAVQTGADIEGMANASARMMGIGISAKESIKWITAINDTVAAFGGNAEGAKLAMRAFTQILQKGKVSAEEMTGQLGEQFPAWEILSRAVGKPVSELQRLAAEGKLLSKDVLPAMFAQMQKDYGGSMAARLDTISGAWQRLKQTVSIKLGEAFQQEGSSLAASINTLTANVPALMESLGPIITAAIALAVSATPFLRTLADEFNSLSPAQKEVVAGALALYAATGPLLTVGSRFLSIGSGAFSAAQSVQRFVTGFRFGNEALAKGAPLATRWGVAIGNIAVKVSAGFINGVKAFGLGIMGIGRALIPVIVQTWAWTVALLANPVTWIVLGIVALVAIFIILWIKVRAFREFWQAVWAAIKVAALAVWGWLKAAWSATVSALVTAFEWVRVRVVAIFQFFAPLFRAAFKIWGALWSAYFAIVGAVWRGVWSIVVGVWRVLWAFLEPAIRGLGLIWNFVFGLVSAGWRNFVTGFTIIWNWLYANVLQPVGAFLYAVFVQPFVDAFATLSKYWGYFTLGLSTSWALIKAIFVAGWNFWVGVFQGLWSTVSDAWTKASKATSDFLADVYAFFLDIENNVDKAIAVFHAAVAWIVGIFDNAVSAVRAWLDKAAAFITGFASNLQQGGKDIIDGLIRGIREQGVKIYDAIMGPLKGAWNSAKQFLGINSPSRLFMELGRYTTEGFTIGLNQGAADITGASSRVFGGNVQRAAGTGAPNVFDALAQLINVNVQIGDEPLRGIVKTEISTSDRANASALRLGYR</sequence>
<dbReference type="Proteomes" id="UP000622552">
    <property type="component" value="Unassembled WGS sequence"/>
</dbReference>
<evidence type="ECO:0000256" key="1">
    <source>
        <dbReference type="SAM" id="Phobius"/>
    </source>
</evidence>
<feature type="transmembrane region" description="Helical" evidence="1">
    <location>
        <begin position="407"/>
        <end position="431"/>
    </location>
</feature>
<feature type="transmembrane region" description="Helical" evidence="1">
    <location>
        <begin position="527"/>
        <end position="553"/>
    </location>
</feature>
<reference evidence="3" key="1">
    <citation type="submission" date="2020-11" db="EMBL/GenBank/DDBJ databases">
        <title>Sequencing the genomes of 1000 actinobacteria strains.</title>
        <authorList>
            <person name="Klenk H.-P."/>
        </authorList>
    </citation>
    <scope>NUCLEOTIDE SEQUENCE</scope>
    <source>
        <strain evidence="3">DSM 45356</strain>
    </source>
</reference>
<evidence type="ECO:0000313" key="3">
    <source>
        <dbReference type="EMBL" id="MBG6137527.1"/>
    </source>
</evidence>